<dbReference type="AlphaFoldDB" id="A0A933NZW3"/>
<dbReference type="CDD" id="cd06307">
    <property type="entry name" value="PBP1_sugar_binding"/>
    <property type="match status" value="1"/>
</dbReference>
<organism evidence="5 6">
    <name type="scientific">Devosia nanyangense</name>
    <dbReference type="NCBI Taxonomy" id="1228055"/>
    <lineage>
        <taxon>Bacteria</taxon>
        <taxon>Pseudomonadati</taxon>
        <taxon>Pseudomonadota</taxon>
        <taxon>Alphaproteobacteria</taxon>
        <taxon>Hyphomicrobiales</taxon>
        <taxon>Devosiaceae</taxon>
        <taxon>Devosia</taxon>
    </lineage>
</organism>
<dbReference type="SUPFAM" id="SSF47413">
    <property type="entry name" value="lambda repressor-like DNA-binding domains"/>
    <property type="match status" value="1"/>
</dbReference>
<name>A0A933NZW3_9HYPH</name>
<dbReference type="SUPFAM" id="SSF53822">
    <property type="entry name" value="Periplasmic binding protein-like I"/>
    <property type="match status" value="1"/>
</dbReference>
<protein>
    <submittedName>
        <fullName evidence="5">LacI family DNA-binding transcriptional regulator</fullName>
    </submittedName>
</protein>
<dbReference type="PROSITE" id="PS50932">
    <property type="entry name" value="HTH_LACI_2"/>
    <property type="match status" value="1"/>
</dbReference>
<dbReference type="Gene3D" id="1.10.260.40">
    <property type="entry name" value="lambda repressor-like DNA-binding domains"/>
    <property type="match status" value="1"/>
</dbReference>
<dbReference type="Pfam" id="PF13407">
    <property type="entry name" value="Peripla_BP_4"/>
    <property type="match status" value="1"/>
</dbReference>
<dbReference type="Gene3D" id="3.40.50.2300">
    <property type="match status" value="2"/>
</dbReference>
<dbReference type="Pfam" id="PF00356">
    <property type="entry name" value="LacI"/>
    <property type="match status" value="1"/>
</dbReference>
<dbReference type="InterPro" id="IPR010982">
    <property type="entry name" value="Lambda_DNA-bd_dom_sf"/>
</dbReference>
<feature type="domain" description="HTH lacI-type" evidence="4">
    <location>
        <begin position="5"/>
        <end position="60"/>
    </location>
</feature>
<evidence type="ECO:0000256" key="2">
    <source>
        <dbReference type="ARBA" id="ARBA00023125"/>
    </source>
</evidence>
<dbReference type="PROSITE" id="PS00356">
    <property type="entry name" value="HTH_LACI_1"/>
    <property type="match status" value="1"/>
</dbReference>
<evidence type="ECO:0000313" key="6">
    <source>
        <dbReference type="Proteomes" id="UP000782610"/>
    </source>
</evidence>
<accession>A0A933NZW3</accession>
<evidence type="ECO:0000313" key="5">
    <source>
        <dbReference type="EMBL" id="MBI4923481.1"/>
    </source>
</evidence>
<dbReference type="Proteomes" id="UP000782610">
    <property type="component" value="Unassembled WGS sequence"/>
</dbReference>
<gene>
    <name evidence="5" type="ORF">HY834_17215</name>
</gene>
<keyword evidence="1" id="KW-0805">Transcription regulation</keyword>
<dbReference type="EMBL" id="JACRAF010000057">
    <property type="protein sequence ID" value="MBI4923481.1"/>
    <property type="molecule type" value="Genomic_DNA"/>
</dbReference>
<keyword evidence="3" id="KW-0804">Transcription</keyword>
<dbReference type="SMART" id="SM00354">
    <property type="entry name" value="HTH_LACI"/>
    <property type="match status" value="1"/>
</dbReference>
<dbReference type="CDD" id="cd01392">
    <property type="entry name" value="HTH_LacI"/>
    <property type="match status" value="1"/>
</dbReference>
<dbReference type="PANTHER" id="PTHR30146">
    <property type="entry name" value="LACI-RELATED TRANSCRIPTIONAL REPRESSOR"/>
    <property type="match status" value="1"/>
</dbReference>
<sequence length="343" mass="36276">MPKRPTLTDIAARAGVGVATVDRVLNGRAVVREETGRRVLEAAEALGYHATALFRRRLDATRPQYRLSFLLQRPEQPFYQAFSAELAAACAASPAVRAGSAVEFLPSQAPADIVAALRAAAARSQAIAMVAIDHPAVMAAVAELAAAGIPVFALLSDFAPGVRRGYLGLNNRKAGRTAGWLLARSIRGPGKVVLFVGSHRFHGHEMREIGCRSYLREAAPELAIADTQASLEDMSLAREAVLDLLRRHPDLKGIYIAGGGMEGAIAALREEAEPGQVAVVCNELTEVSRAALADNIVSAAMSTPLAELSRQAVAQMVAALAQPAEAGPGQTFLPFDIFVSENI</sequence>
<dbReference type="InterPro" id="IPR025997">
    <property type="entry name" value="SBP_2_dom"/>
</dbReference>
<keyword evidence="2 5" id="KW-0238">DNA-binding</keyword>
<proteinExistence type="predicted"/>
<evidence type="ECO:0000256" key="1">
    <source>
        <dbReference type="ARBA" id="ARBA00023015"/>
    </source>
</evidence>
<dbReference type="InterPro" id="IPR028082">
    <property type="entry name" value="Peripla_BP_I"/>
</dbReference>
<dbReference type="GO" id="GO:0000976">
    <property type="term" value="F:transcription cis-regulatory region binding"/>
    <property type="evidence" value="ECO:0007669"/>
    <property type="project" value="TreeGrafter"/>
</dbReference>
<comment type="caution">
    <text evidence="5">The sequence shown here is derived from an EMBL/GenBank/DDBJ whole genome shotgun (WGS) entry which is preliminary data.</text>
</comment>
<dbReference type="PANTHER" id="PTHR30146:SF152">
    <property type="entry name" value="TRANSCRIPTIONAL REGULATORY PROTEIN"/>
    <property type="match status" value="1"/>
</dbReference>
<dbReference type="GO" id="GO:0003700">
    <property type="term" value="F:DNA-binding transcription factor activity"/>
    <property type="evidence" value="ECO:0007669"/>
    <property type="project" value="TreeGrafter"/>
</dbReference>
<reference evidence="5" key="1">
    <citation type="submission" date="2020-07" db="EMBL/GenBank/DDBJ databases">
        <title>Huge and variable diversity of episymbiotic CPR bacteria and DPANN archaea in groundwater ecosystems.</title>
        <authorList>
            <person name="He C.Y."/>
            <person name="Keren R."/>
            <person name="Whittaker M."/>
            <person name="Farag I.F."/>
            <person name="Doudna J."/>
            <person name="Cate J.H.D."/>
            <person name="Banfield J.F."/>
        </authorList>
    </citation>
    <scope>NUCLEOTIDE SEQUENCE</scope>
    <source>
        <strain evidence="5">NC_groundwater_1586_Pr3_B-0.1um_66_15</strain>
    </source>
</reference>
<evidence type="ECO:0000256" key="3">
    <source>
        <dbReference type="ARBA" id="ARBA00023163"/>
    </source>
</evidence>
<evidence type="ECO:0000259" key="4">
    <source>
        <dbReference type="PROSITE" id="PS50932"/>
    </source>
</evidence>
<dbReference type="InterPro" id="IPR000843">
    <property type="entry name" value="HTH_LacI"/>
</dbReference>